<keyword evidence="8 10" id="KW-0408">Iron</keyword>
<feature type="chain" id="PRO_5045170906" description="Cytochrome c-type biogenesis protein CcmE" evidence="12">
    <location>
        <begin position="24"/>
        <end position="165"/>
    </location>
</feature>
<keyword evidence="10" id="KW-1003">Cell membrane</keyword>
<comment type="function">
    <text evidence="10">Heme chaperone required for the biogenesis of c-type cytochromes. Transiently binds heme delivered by CcmC and transfers the heme to apo-cytochromes in a process facilitated by CcmF and CcmH.</text>
</comment>
<dbReference type="NCBIfam" id="NF009727">
    <property type="entry name" value="PRK13254.1-1"/>
    <property type="match status" value="1"/>
</dbReference>
<keyword evidence="2 10" id="KW-0349">Heme</keyword>
<dbReference type="InterPro" id="IPR036127">
    <property type="entry name" value="CcmE-like_sf"/>
</dbReference>
<dbReference type="InterPro" id="IPR004329">
    <property type="entry name" value="CcmE"/>
</dbReference>
<evidence type="ECO:0000256" key="5">
    <source>
        <dbReference type="ARBA" id="ARBA00022748"/>
    </source>
</evidence>
<keyword evidence="6 10" id="KW-0735">Signal-anchor</keyword>
<evidence type="ECO:0000256" key="8">
    <source>
        <dbReference type="ARBA" id="ARBA00023004"/>
    </source>
</evidence>
<keyword evidence="9 10" id="KW-0472">Membrane</keyword>
<dbReference type="InterPro" id="IPR012340">
    <property type="entry name" value="NA-bd_OB-fold"/>
</dbReference>
<evidence type="ECO:0000256" key="6">
    <source>
        <dbReference type="ARBA" id="ARBA00022968"/>
    </source>
</evidence>
<evidence type="ECO:0000256" key="7">
    <source>
        <dbReference type="ARBA" id="ARBA00022989"/>
    </source>
</evidence>
<feature type="topological domain" description="Cytoplasmic" evidence="10">
    <location>
        <begin position="1"/>
        <end position="7"/>
    </location>
</feature>
<evidence type="ECO:0000256" key="1">
    <source>
        <dbReference type="ARBA" id="ARBA00004370"/>
    </source>
</evidence>
<evidence type="ECO:0000256" key="4">
    <source>
        <dbReference type="ARBA" id="ARBA00022723"/>
    </source>
</evidence>
<feature type="topological domain" description="Extracellular" evidence="10">
    <location>
        <begin position="29"/>
        <end position="165"/>
    </location>
</feature>
<evidence type="ECO:0000256" key="2">
    <source>
        <dbReference type="ARBA" id="ARBA00022617"/>
    </source>
</evidence>
<feature type="binding site" description="covalent" evidence="10">
    <location>
        <position position="126"/>
    </location>
    <ligand>
        <name>heme</name>
        <dbReference type="ChEBI" id="CHEBI:30413"/>
    </ligand>
</feature>
<dbReference type="RefSeq" id="WP_301591209.1">
    <property type="nucleotide sequence ID" value="NZ_JAPFQI010000013.1"/>
</dbReference>
<feature type="region of interest" description="Disordered" evidence="11">
    <location>
        <begin position="143"/>
        <end position="165"/>
    </location>
</feature>
<feature type="signal peptide" evidence="12">
    <location>
        <begin position="1"/>
        <end position="23"/>
    </location>
</feature>
<evidence type="ECO:0000256" key="11">
    <source>
        <dbReference type="SAM" id="MobiDB-lite"/>
    </source>
</evidence>
<comment type="similarity">
    <text evidence="10">Belongs to the CcmE/CycJ family.</text>
</comment>
<keyword evidence="14" id="KW-1185">Reference proteome</keyword>
<proteinExistence type="inferred from homology"/>
<dbReference type="Proteomes" id="UP001526430">
    <property type="component" value="Unassembled WGS sequence"/>
</dbReference>
<dbReference type="PANTHER" id="PTHR34128">
    <property type="entry name" value="CYTOCHROME C-TYPE BIOGENESIS PROTEIN CCME HOMOLOG, MITOCHONDRIAL"/>
    <property type="match status" value="1"/>
</dbReference>
<keyword evidence="5 10" id="KW-0201">Cytochrome c-type biogenesis</keyword>
<dbReference type="NCBIfam" id="NF009731">
    <property type="entry name" value="PRK13254.1-5"/>
    <property type="match status" value="1"/>
</dbReference>
<comment type="subcellular location">
    <subcellularLocation>
        <location evidence="10">Cell membrane</location>
        <topology evidence="10">Single-pass type II membrane protein</topology>
    </subcellularLocation>
    <subcellularLocation>
        <location evidence="1">Membrane</location>
    </subcellularLocation>
</comment>
<evidence type="ECO:0000256" key="10">
    <source>
        <dbReference type="HAMAP-Rule" id="MF_01959"/>
    </source>
</evidence>
<protein>
    <recommendedName>
        <fullName evidence="10">Cytochrome c-type biogenesis protein CcmE</fullName>
    </recommendedName>
    <alternativeName>
        <fullName evidence="10">Cytochrome c maturation protein E</fullName>
    </alternativeName>
    <alternativeName>
        <fullName evidence="10">Heme chaperone CcmE</fullName>
    </alternativeName>
</protein>
<dbReference type="NCBIfam" id="NF009729">
    <property type="entry name" value="PRK13254.1-3"/>
    <property type="match status" value="1"/>
</dbReference>
<dbReference type="Pfam" id="PF03100">
    <property type="entry name" value="CcmE"/>
    <property type="match status" value="1"/>
</dbReference>
<dbReference type="SUPFAM" id="SSF82093">
    <property type="entry name" value="Heme chaperone CcmE"/>
    <property type="match status" value="1"/>
</dbReference>
<reference evidence="13 14" key="1">
    <citation type="submission" date="2022-10" db="EMBL/GenBank/DDBJ databases">
        <title>Roseococcus glaciei nov., sp. nov., isolated from glacier.</title>
        <authorList>
            <person name="Liu Q."/>
            <person name="Xin Y.-H."/>
        </authorList>
    </citation>
    <scope>NUCLEOTIDE SEQUENCE [LARGE SCALE GENOMIC DNA]</scope>
    <source>
        <strain evidence="13 14">MDT2-1-1</strain>
    </source>
</reference>
<name>A0ABT3NY15_9PROT</name>
<organism evidence="13 14">
    <name type="scientific">Sabulicella glaciei</name>
    <dbReference type="NCBI Taxonomy" id="2984948"/>
    <lineage>
        <taxon>Bacteria</taxon>
        <taxon>Pseudomonadati</taxon>
        <taxon>Pseudomonadota</taxon>
        <taxon>Alphaproteobacteria</taxon>
        <taxon>Acetobacterales</taxon>
        <taxon>Acetobacteraceae</taxon>
        <taxon>Sabulicella</taxon>
    </lineage>
</organism>
<evidence type="ECO:0000313" key="13">
    <source>
        <dbReference type="EMBL" id="MCW8087063.1"/>
    </source>
</evidence>
<sequence>MTRKRRRLYVLLLCGLGIGSAAALTLTAFQDNLVFFRSPSDIAAERPPEGRAFRLGGLVEAGSVERHGAYDGRPAIRFRVTDGQHTVPVVFTGVLPDLFREGQGVVTQGILGTDGVFRAREVLARHDETYMPPEVADALKRAGHWDPAQGAPPPAAEWNTARPRS</sequence>
<keyword evidence="4 10" id="KW-0479">Metal-binding</keyword>
<dbReference type="PANTHER" id="PTHR34128:SF2">
    <property type="entry name" value="CYTOCHROME C-TYPE BIOGENESIS PROTEIN CCME HOMOLOG, MITOCHONDRIAL"/>
    <property type="match status" value="1"/>
</dbReference>
<keyword evidence="12" id="KW-0732">Signal</keyword>
<gene>
    <name evidence="10 13" type="primary">ccmE</name>
    <name evidence="10" type="synonym">cycJ</name>
    <name evidence="13" type="ORF">OF850_15630</name>
</gene>
<accession>A0ABT3NY15</accession>
<dbReference type="Gene3D" id="2.40.50.140">
    <property type="entry name" value="Nucleic acid-binding proteins"/>
    <property type="match status" value="1"/>
</dbReference>
<keyword evidence="3 10" id="KW-0812">Transmembrane</keyword>
<dbReference type="EMBL" id="JAPFQI010000013">
    <property type="protein sequence ID" value="MCW8087063.1"/>
    <property type="molecule type" value="Genomic_DNA"/>
</dbReference>
<evidence type="ECO:0000256" key="12">
    <source>
        <dbReference type="SAM" id="SignalP"/>
    </source>
</evidence>
<dbReference type="HAMAP" id="MF_01959">
    <property type="entry name" value="CcmE"/>
    <property type="match status" value="1"/>
</dbReference>
<feature type="binding site" description="axial binding residue" evidence="10">
    <location>
        <position position="130"/>
    </location>
    <ligand>
        <name>heme</name>
        <dbReference type="ChEBI" id="CHEBI:30413"/>
    </ligand>
    <ligandPart>
        <name>Fe</name>
        <dbReference type="ChEBI" id="CHEBI:18248"/>
    </ligandPart>
</feature>
<keyword evidence="7 10" id="KW-1133">Transmembrane helix</keyword>
<evidence type="ECO:0000256" key="9">
    <source>
        <dbReference type="ARBA" id="ARBA00023136"/>
    </source>
</evidence>
<comment type="caution">
    <text evidence="13">The sequence shown here is derived from an EMBL/GenBank/DDBJ whole genome shotgun (WGS) entry which is preliminary data.</text>
</comment>
<evidence type="ECO:0000313" key="14">
    <source>
        <dbReference type="Proteomes" id="UP001526430"/>
    </source>
</evidence>
<evidence type="ECO:0000256" key="3">
    <source>
        <dbReference type="ARBA" id="ARBA00022692"/>
    </source>
</evidence>